<dbReference type="PANTHER" id="PTHR32432">
    <property type="entry name" value="CELL DIVISION PROTEIN FTSA-RELATED"/>
    <property type="match status" value="1"/>
</dbReference>
<dbReference type="PANTHER" id="PTHR32432:SF3">
    <property type="entry name" value="ETHANOLAMINE UTILIZATION PROTEIN EUTJ"/>
    <property type="match status" value="1"/>
</dbReference>
<dbReference type="Gene3D" id="3.30.1490.300">
    <property type="match status" value="1"/>
</dbReference>
<accession>A0A1G2AUM1</accession>
<dbReference type="PIRSF" id="PIRSF019169">
    <property type="entry name" value="PilM"/>
    <property type="match status" value="1"/>
</dbReference>
<protein>
    <recommendedName>
        <fullName evidence="4">SHS2 domain-containing protein</fullName>
    </recommendedName>
</protein>
<feature type="region of interest" description="Disordered" evidence="1">
    <location>
        <begin position="137"/>
        <end position="156"/>
    </location>
</feature>
<dbReference type="EMBL" id="MHKB01000008">
    <property type="protein sequence ID" value="OGY79677.1"/>
    <property type="molecule type" value="Genomic_DNA"/>
</dbReference>
<dbReference type="CDD" id="cd24049">
    <property type="entry name" value="ASKHA_NBD_PilM"/>
    <property type="match status" value="1"/>
</dbReference>
<evidence type="ECO:0008006" key="4">
    <source>
        <dbReference type="Google" id="ProtNLM"/>
    </source>
</evidence>
<dbReference type="Proteomes" id="UP000177165">
    <property type="component" value="Unassembled WGS sequence"/>
</dbReference>
<dbReference type="STRING" id="1798540.A3B74_02800"/>
<name>A0A1G2AUM1_9BACT</name>
<organism evidence="2 3">
    <name type="scientific">Candidatus Kerfeldbacteria bacterium RIFCSPHIGHO2_02_FULL_42_14</name>
    <dbReference type="NCBI Taxonomy" id="1798540"/>
    <lineage>
        <taxon>Bacteria</taxon>
        <taxon>Candidatus Kerfeldiibacteriota</taxon>
    </lineage>
</organism>
<dbReference type="Gene3D" id="3.30.420.40">
    <property type="match status" value="2"/>
</dbReference>
<sequence length="381" mass="42572">MGLFSSNKSYLGIDIGGSAIKMTELKNEKGRPKLVTYGYTEQETDILHNDSEQAKNTIIGALKLIQEKAVTTTRKAVAALPSYTVFSSVIQLPVMSKKDLTAAVRWEAKKFVPMPIEEMVLDWKILDTFPHVELVKESQERESEKETSEQIPANIPRIPTSKEKYKNIHILLTAAPKSLVQRYIEIFKSAGIELVSLETEAFALERSLIGNDPSPIMTIDMGAVATNISIMIGSIPLINRSIDIGGSTITKTISNSLNIDLKRAEQFKRDFGLSMSDDAKEMSQIPKRIEFMMNSIVNEIRYMMNIYQDQYAQPLEKIILTGGSAWLPQLPNYLNATFGIRTFIGDPWAKIIYPVDLKPVLNELGPSFAVSIGLALREIIK</sequence>
<evidence type="ECO:0000313" key="2">
    <source>
        <dbReference type="EMBL" id="OGY79677.1"/>
    </source>
</evidence>
<comment type="caution">
    <text evidence="2">The sequence shown here is derived from an EMBL/GenBank/DDBJ whole genome shotgun (WGS) entry which is preliminary data.</text>
</comment>
<gene>
    <name evidence="2" type="ORF">A3B74_02800</name>
</gene>
<evidence type="ECO:0000313" key="3">
    <source>
        <dbReference type="Proteomes" id="UP000177165"/>
    </source>
</evidence>
<dbReference type="AlphaFoldDB" id="A0A1G2AUM1"/>
<dbReference type="InterPro" id="IPR043129">
    <property type="entry name" value="ATPase_NBD"/>
</dbReference>
<reference evidence="2 3" key="1">
    <citation type="journal article" date="2016" name="Nat. Commun.">
        <title>Thousands of microbial genomes shed light on interconnected biogeochemical processes in an aquifer system.</title>
        <authorList>
            <person name="Anantharaman K."/>
            <person name="Brown C.T."/>
            <person name="Hug L.A."/>
            <person name="Sharon I."/>
            <person name="Castelle C.J."/>
            <person name="Probst A.J."/>
            <person name="Thomas B.C."/>
            <person name="Singh A."/>
            <person name="Wilkins M.J."/>
            <person name="Karaoz U."/>
            <person name="Brodie E.L."/>
            <person name="Williams K.H."/>
            <person name="Hubbard S.S."/>
            <person name="Banfield J.F."/>
        </authorList>
    </citation>
    <scope>NUCLEOTIDE SEQUENCE [LARGE SCALE GENOMIC DNA]</scope>
</reference>
<dbReference type="Pfam" id="PF11104">
    <property type="entry name" value="PilM_2"/>
    <property type="match status" value="2"/>
</dbReference>
<dbReference type="SUPFAM" id="SSF53067">
    <property type="entry name" value="Actin-like ATPase domain"/>
    <property type="match status" value="2"/>
</dbReference>
<feature type="compositionally biased region" description="Basic and acidic residues" evidence="1">
    <location>
        <begin position="137"/>
        <end position="148"/>
    </location>
</feature>
<dbReference type="InterPro" id="IPR050696">
    <property type="entry name" value="FtsA/MreB"/>
</dbReference>
<dbReference type="InterPro" id="IPR005883">
    <property type="entry name" value="PilM"/>
</dbReference>
<evidence type="ECO:0000256" key="1">
    <source>
        <dbReference type="SAM" id="MobiDB-lite"/>
    </source>
</evidence>
<proteinExistence type="predicted"/>